<evidence type="ECO:0000256" key="3">
    <source>
        <dbReference type="ARBA" id="ARBA00022806"/>
    </source>
</evidence>
<dbReference type="SMART" id="SM00487">
    <property type="entry name" value="DEXDc"/>
    <property type="match status" value="1"/>
</dbReference>
<dbReference type="OrthoDB" id="9808833at2"/>
<dbReference type="Pfam" id="PF24473">
    <property type="entry name" value="CON_HrpB"/>
    <property type="match status" value="1"/>
</dbReference>
<organism evidence="7 8">
    <name type="scientific">Cyclobacterium lianum</name>
    <dbReference type="NCBI Taxonomy" id="388280"/>
    <lineage>
        <taxon>Bacteria</taxon>
        <taxon>Pseudomonadati</taxon>
        <taxon>Bacteroidota</taxon>
        <taxon>Cytophagia</taxon>
        <taxon>Cytophagales</taxon>
        <taxon>Cyclobacteriaceae</taxon>
        <taxon>Cyclobacterium</taxon>
    </lineage>
</organism>
<dbReference type="CDD" id="cd17990">
    <property type="entry name" value="DEXHc_HrpB"/>
    <property type="match status" value="1"/>
</dbReference>
<dbReference type="PROSITE" id="PS51192">
    <property type="entry name" value="HELICASE_ATP_BIND_1"/>
    <property type="match status" value="1"/>
</dbReference>
<dbReference type="SMART" id="SM00847">
    <property type="entry name" value="HA2"/>
    <property type="match status" value="1"/>
</dbReference>
<evidence type="ECO:0000256" key="2">
    <source>
        <dbReference type="ARBA" id="ARBA00022801"/>
    </source>
</evidence>
<evidence type="ECO:0000259" key="5">
    <source>
        <dbReference type="PROSITE" id="PS51192"/>
    </source>
</evidence>
<dbReference type="NCBIfam" id="TIGR01970">
    <property type="entry name" value="DEAH_box_HrpB"/>
    <property type="match status" value="1"/>
</dbReference>
<keyword evidence="3 7" id="KW-0347">Helicase</keyword>
<dbReference type="InterPro" id="IPR013689">
    <property type="entry name" value="RNA_helicase_ATP-dep_HrpB_C"/>
</dbReference>
<evidence type="ECO:0000256" key="4">
    <source>
        <dbReference type="ARBA" id="ARBA00022840"/>
    </source>
</evidence>
<sequence length="824" mass="92143">MKAFPNLPILEAIPEVKQQLKKHSTLLLHAPPGAGKSTLLPLTLLDEDWLGPQKILMLEPRKLAAKSIAQRMAQLLDESPGQSVGYRVRFDSCAGPNTRIEVITEGILTRMMQQDNALEGVGMVIFDEFHERSIHADLGLALCREIQQILRPELKVLIMSATLDSKMLADQLHCPLVSSEGKEFPVTVHYRPGTDLFNLPEQVSLAAREALAEYPGDVLVFLPGQGEIKKTAKYLKERFPDIAIFTLYGQMAFGRQQAALLPHPEGKRKIVLSTAIAETSLTIEGIQIVIDGGFMRSASFNPNSSLNKLVTIPVTQDTAAQRTGRAGRLGPGHCYRLWSKASQEKLLPFRQPEIRETDLAALALELHKWGINDYHQLEWITSPPEGHWQQAISTLEHLGAIENGKITPHGLALHAIPAHPRIAHLLVYSQEIGQQTLASDLAALLEEKDPLPSSEGLDINLRIEALRRHRSTSAGYRGFDKIEKIARAYRKILDIAPSNGPVDGYMTGVLLAQAFPERIAYSRPGNQGHFQLANGKIAAMDKKDGLAQEAWIAVAQLNEGTAVGKIFLASVLSPADLKPMIKVTPRVYWDEQEETVLAVEEWKIGQLLLQKKPLKSPDKAQTTQALLDMLRKSGEKWLKFDEKVVQWQNRVMSLRVWNGTELWPDVSTGHLLKTVDQWLAPYLTDTKSAAELSRLPLDEILQSSLSYAQQQALNALAPVKLGLPSGSMVRISYFADGEPPVLAARLQELFGWRQTPKINDNKTPLLVHLLSPGFKPVQVTRDLENFWNQTYHEVRKELKRRYPRHHWPDNPWEAQAVSGIRRKK</sequence>
<dbReference type="InterPro" id="IPR014001">
    <property type="entry name" value="Helicase_ATP-bd"/>
</dbReference>
<keyword evidence="2" id="KW-0378">Hydrolase</keyword>
<dbReference type="Gene3D" id="1.20.120.1080">
    <property type="match status" value="1"/>
</dbReference>
<dbReference type="AlphaFoldDB" id="A0A1M7QKT2"/>
<dbReference type="InterPro" id="IPR056329">
    <property type="entry name" value="CON_HrpB"/>
</dbReference>
<dbReference type="Pfam" id="PF00271">
    <property type="entry name" value="Helicase_C"/>
    <property type="match status" value="1"/>
</dbReference>
<dbReference type="InterPro" id="IPR027417">
    <property type="entry name" value="P-loop_NTPase"/>
</dbReference>
<dbReference type="PANTHER" id="PTHR43519">
    <property type="entry name" value="ATP-DEPENDENT RNA HELICASE HRPB"/>
    <property type="match status" value="1"/>
</dbReference>
<evidence type="ECO:0000259" key="6">
    <source>
        <dbReference type="PROSITE" id="PS51194"/>
    </source>
</evidence>
<dbReference type="GO" id="GO:0016787">
    <property type="term" value="F:hydrolase activity"/>
    <property type="evidence" value="ECO:0007669"/>
    <property type="project" value="UniProtKB-KW"/>
</dbReference>
<dbReference type="Gene3D" id="3.40.50.300">
    <property type="entry name" value="P-loop containing nucleotide triphosphate hydrolases"/>
    <property type="match status" value="2"/>
</dbReference>
<proteinExistence type="predicted"/>
<dbReference type="GO" id="GO:0005524">
    <property type="term" value="F:ATP binding"/>
    <property type="evidence" value="ECO:0007669"/>
    <property type="project" value="UniProtKB-KW"/>
</dbReference>
<evidence type="ECO:0000313" key="8">
    <source>
        <dbReference type="Proteomes" id="UP000184513"/>
    </source>
</evidence>
<keyword evidence="1" id="KW-0547">Nucleotide-binding</keyword>
<feature type="domain" description="Helicase ATP-binding" evidence="5">
    <location>
        <begin position="17"/>
        <end position="181"/>
    </location>
</feature>
<protein>
    <submittedName>
        <fullName evidence="7">ATP-dependent helicase HrpB</fullName>
    </submittedName>
</protein>
<dbReference type="Pfam" id="PF08482">
    <property type="entry name" value="HrpB_C"/>
    <property type="match status" value="1"/>
</dbReference>
<keyword evidence="4" id="KW-0067">ATP-binding</keyword>
<dbReference type="GO" id="GO:0003676">
    <property type="term" value="F:nucleic acid binding"/>
    <property type="evidence" value="ECO:0007669"/>
    <property type="project" value="InterPro"/>
</dbReference>
<dbReference type="InterPro" id="IPR007502">
    <property type="entry name" value="Helicase-assoc_dom"/>
</dbReference>
<dbReference type="InterPro" id="IPR010225">
    <property type="entry name" value="HrpB"/>
</dbReference>
<dbReference type="GO" id="GO:0004386">
    <property type="term" value="F:helicase activity"/>
    <property type="evidence" value="ECO:0007669"/>
    <property type="project" value="UniProtKB-KW"/>
</dbReference>
<evidence type="ECO:0000313" key="7">
    <source>
        <dbReference type="EMBL" id="SHN31894.1"/>
    </source>
</evidence>
<dbReference type="SMART" id="SM00490">
    <property type="entry name" value="HELICc"/>
    <property type="match status" value="1"/>
</dbReference>
<dbReference type="InterPro" id="IPR049614">
    <property type="entry name" value="HrpB_DEXH"/>
</dbReference>
<gene>
    <name evidence="7" type="ORF">SAMN04488057_11993</name>
</gene>
<dbReference type="Proteomes" id="UP000184513">
    <property type="component" value="Unassembled WGS sequence"/>
</dbReference>
<dbReference type="SUPFAM" id="SSF52540">
    <property type="entry name" value="P-loop containing nucleoside triphosphate hydrolases"/>
    <property type="match status" value="1"/>
</dbReference>
<dbReference type="FunFam" id="3.40.50.300:FF:002125">
    <property type="entry name" value="ATP-dependent helicase HrpB"/>
    <property type="match status" value="1"/>
</dbReference>
<dbReference type="PIRSF" id="PIRSF005496">
    <property type="entry name" value="ATP_hel_hrpB"/>
    <property type="match status" value="1"/>
</dbReference>
<dbReference type="STRING" id="388280.SAMN04488057_11993"/>
<dbReference type="RefSeq" id="WP_073097704.1">
    <property type="nucleotide sequence ID" value="NZ_FRCY01000019.1"/>
</dbReference>
<dbReference type="PANTHER" id="PTHR43519:SF1">
    <property type="entry name" value="ATP-DEPENDENT RNA HELICASE HRPB"/>
    <property type="match status" value="1"/>
</dbReference>
<dbReference type="PROSITE" id="PS51194">
    <property type="entry name" value="HELICASE_CTER"/>
    <property type="match status" value="1"/>
</dbReference>
<keyword evidence="8" id="KW-1185">Reference proteome</keyword>
<name>A0A1M7QKT2_9BACT</name>
<dbReference type="InterPro" id="IPR011545">
    <property type="entry name" value="DEAD/DEAH_box_helicase_dom"/>
</dbReference>
<accession>A0A1M7QKT2</accession>
<dbReference type="EMBL" id="FRCY01000019">
    <property type="protein sequence ID" value="SHN31894.1"/>
    <property type="molecule type" value="Genomic_DNA"/>
</dbReference>
<feature type="domain" description="Helicase C-terminal" evidence="6">
    <location>
        <begin position="198"/>
        <end position="370"/>
    </location>
</feature>
<dbReference type="InterPro" id="IPR001650">
    <property type="entry name" value="Helicase_C-like"/>
</dbReference>
<reference evidence="7 8" key="1">
    <citation type="submission" date="2016-11" db="EMBL/GenBank/DDBJ databases">
        <authorList>
            <person name="Jaros S."/>
            <person name="Januszkiewicz K."/>
            <person name="Wedrychowicz H."/>
        </authorList>
    </citation>
    <scope>NUCLEOTIDE SEQUENCE [LARGE SCALE GENOMIC DNA]</scope>
    <source>
        <strain evidence="7 8">CGMCC 1.6102</strain>
    </source>
</reference>
<dbReference type="CDD" id="cd18791">
    <property type="entry name" value="SF2_C_RHA"/>
    <property type="match status" value="1"/>
</dbReference>
<dbReference type="Pfam" id="PF00270">
    <property type="entry name" value="DEAD"/>
    <property type="match status" value="1"/>
</dbReference>
<evidence type="ECO:0000256" key="1">
    <source>
        <dbReference type="ARBA" id="ARBA00022741"/>
    </source>
</evidence>